<dbReference type="GO" id="GO:0042802">
    <property type="term" value="F:identical protein binding"/>
    <property type="evidence" value="ECO:0007669"/>
    <property type="project" value="TreeGrafter"/>
</dbReference>
<dbReference type="GO" id="GO:0055129">
    <property type="term" value="P:L-proline biosynthetic process"/>
    <property type="evidence" value="ECO:0007669"/>
    <property type="project" value="UniProtKB-UniPathway"/>
</dbReference>
<protein>
    <recommendedName>
        <fullName evidence="10 12">Ornithine aminotransferase</fullName>
        <ecNumber evidence="4 12">2.6.1.13</ecNumber>
    </recommendedName>
</protein>
<dbReference type="UniPathway" id="UPA00098">
    <property type="reaction ID" value="UER00358"/>
</dbReference>
<comment type="catalytic activity">
    <reaction evidence="9">
        <text>L-ornithine + 2-oxoglutarate = L-glutamate 5-semialdehyde + L-glutamate</text>
        <dbReference type="Rhea" id="RHEA:25160"/>
        <dbReference type="ChEBI" id="CHEBI:16810"/>
        <dbReference type="ChEBI" id="CHEBI:29985"/>
        <dbReference type="ChEBI" id="CHEBI:46911"/>
        <dbReference type="ChEBI" id="CHEBI:58066"/>
        <dbReference type="EC" id="2.6.1.13"/>
    </reaction>
    <physiologicalReaction direction="left-to-right" evidence="9">
        <dbReference type="Rhea" id="RHEA:25161"/>
    </physiologicalReaction>
</comment>
<keyword evidence="7 11" id="KW-0663">Pyridoxal phosphate</keyword>
<comment type="similarity">
    <text evidence="3 11">Belongs to the class-III pyridoxal-phosphate-dependent aminotransferase family.</text>
</comment>
<dbReference type="PANTHER" id="PTHR11986">
    <property type="entry name" value="AMINOTRANSFERASE CLASS III"/>
    <property type="match status" value="1"/>
</dbReference>
<keyword evidence="6 12" id="KW-0808">Transferase</keyword>
<evidence type="ECO:0000256" key="4">
    <source>
        <dbReference type="ARBA" id="ARBA00012924"/>
    </source>
</evidence>
<keyword evidence="5 12" id="KW-0032">Aminotransferase</keyword>
<dbReference type="PIRSF" id="PIRSF000521">
    <property type="entry name" value="Transaminase_4ab_Lys_Orn"/>
    <property type="match status" value="1"/>
</dbReference>
<dbReference type="CDD" id="cd00610">
    <property type="entry name" value="OAT_like"/>
    <property type="match status" value="1"/>
</dbReference>
<evidence type="ECO:0000256" key="11">
    <source>
        <dbReference type="RuleBase" id="RU003560"/>
    </source>
</evidence>
<evidence type="ECO:0000256" key="8">
    <source>
        <dbReference type="ARBA" id="ARBA00051265"/>
    </source>
</evidence>
<comment type="cofactor">
    <cofactor evidence="1 12">
        <name>pyridoxal 5'-phosphate</name>
        <dbReference type="ChEBI" id="CHEBI:597326"/>
    </cofactor>
</comment>
<evidence type="ECO:0000313" key="13">
    <source>
        <dbReference type="EMBL" id="QES95441.1"/>
    </source>
</evidence>
<evidence type="ECO:0000256" key="9">
    <source>
        <dbReference type="ARBA" id="ARBA00051944"/>
    </source>
</evidence>
<dbReference type="GO" id="GO:0030170">
    <property type="term" value="F:pyridoxal phosphate binding"/>
    <property type="evidence" value="ECO:0007669"/>
    <property type="project" value="InterPro"/>
</dbReference>
<dbReference type="InterPro" id="IPR010164">
    <property type="entry name" value="Orn_aminotrans"/>
</dbReference>
<dbReference type="GO" id="GO:0010121">
    <property type="term" value="P:L-arginine catabolic process to proline via ornithine"/>
    <property type="evidence" value="ECO:0007669"/>
    <property type="project" value="TreeGrafter"/>
</dbReference>
<dbReference type="NCBIfam" id="TIGR01885">
    <property type="entry name" value="Orn_aminotrans"/>
    <property type="match status" value="1"/>
</dbReference>
<name>A0A5J6DV78_9CILI</name>
<dbReference type="InterPro" id="IPR049704">
    <property type="entry name" value="Aminotrans_3_PPA_site"/>
</dbReference>
<evidence type="ECO:0000256" key="12">
    <source>
        <dbReference type="RuleBase" id="RU365036"/>
    </source>
</evidence>
<dbReference type="InterPro" id="IPR005814">
    <property type="entry name" value="Aminotrans_3"/>
</dbReference>
<evidence type="ECO:0000256" key="5">
    <source>
        <dbReference type="ARBA" id="ARBA00022576"/>
    </source>
</evidence>
<evidence type="ECO:0000256" key="1">
    <source>
        <dbReference type="ARBA" id="ARBA00001933"/>
    </source>
</evidence>
<reference evidence="13" key="1">
    <citation type="submission" date="2019-03" db="EMBL/GenBank/DDBJ databases">
        <authorList>
            <person name="Folgueira I."/>
            <person name="Lamas J."/>
            <person name="Leiro J."/>
        </authorList>
    </citation>
    <scope>NUCLEOTIDE SEQUENCE</scope>
    <source>
        <strain evidence="13">I1</strain>
    </source>
</reference>
<dbReference type="SUPFAM" id="SSF53383">
    <property type="entry name" value="PLP-dependent transferases"/>
    <property type="match status" value="1"/>
</dbReference>
<dbReference type="InterPro" id="IPR050103">
    <property type="entry name" value="Class-III_PLP-dep_AT"/>
</dbReference>
<dbReference type="PROSITE" id="PS00600">
    <property type="entry name" value="AA_TRANSFER_CLASS_3"/>
    <property type="match status" value="1"/>
</dbReference>
<dbReference type="InterPro" id="IPR015424">
    <property type="entry name" value="PyrdxlP-dep_Trfase"/>
</dbReference>
<dbReference type="AlphaFoldDB" id="A0A5J6DV78"/>
<sequence length="431" mass="48289">MIRKAFQSILSQSQKQSVQKHAFSTSSQSYMEKEKQYGCNNYAPLPVVLEKGEGLYVWDVEGKKYMDFLAAYSAVNQGHVHPKIKEVFEQEVTKVNLVSRAFYSKNLGICQEYMNQVFGYDKALLMNTGCEGVESAVKFARRWAYEAKKVPANEARIIFALGNFWGRSIAACGSSEDPGRHHNFGPFNLNFDLVEYNDIQAMEKQLDSSPNYGAVVLESIQGERGVLIPNEGYIKAVKEACEKRNVLLVIDEVQTGLGRTGKLLNHYWDEIRPDMVVMGKALSGGFYPVSALLADNKVMDCIRPGDHGSTYGGNPMAAALAKKSIEVIIEEGMVENSRIQGERLLNGIKQIKRDYIEDVRGRGLFVALQFKENHKFSAWDVCLQMKELGLLAKPTHNTTIRFSPPLIANEQEIDQAIAIVDKALTILEQKN</sequence>
<dbReference type="GO" id="GO:0005737">
    <property type="term" value="C:cytoplasm"/>
    <property type="evidence" value="ECO:0007669"/>
    <property type="project" value="TreeGrafter"/>
</dbReference>
<dbReference type="Gene3D" id="3.40.640.10">
    <property type="entry name" value="Type I PLP-dependent aspartate aminotransferase-like (Major domain)"/>
    <property type="match status" value="1"/>
</dbReference>
<dbReference type="InterPro" id="IPR015422">
    <property type="entry name" value="PyrdxlP-dep_Trfase_small"/>
</dbReference>
<dbReference type="FunFam" id="3.90.1150.10:FF:000152">
    <property type="entry name" value="Ornithine aminotransferase"/>
    <property type="match status" value="1"/>
</dbReference>
<dbReference type="Gene3D" id="3.90.1150.10">
    <property type="entry name" value="Aspartate Aminotransferase, domain 1"/>
    <property type="match status" value="1"/>
</dbReference>
<evidence type="ECO:0000256" key="3">
    <source>
        <dbReference type="ARBA" id="ARBA00008954"/>
    </source>
</evidence>
<evidence type="ECO:0000256" key="10">
    <source>
        <dbReference type="ARBA" id="ARBA00073894"/>
    </source>
</evidence>
<dbReference type="EMBL" id="MK601890">
    <property type="protein sequence ID" value="QES95441.1"/>
    <property type="molecule type" value="mRNA"/>
</dbReference>
<dbReference type="PANTHER" id="PTHR11986:SF18">
    <property type="entry name" value="ORNITHINE AMINOTRANSFERASE, MITOCHONDRIAL"/>
    <property type="match status" value="1"/>
</dbReference>
<dbReference type="GO" id="GO:0004587">
    <property type="term" value="F:ornithine aminotransferase activity"/>
    <property type="evidence" value="ECO:0007669"/>
    <property type="project" value="UniProtKB-EC"/>
</dbReference>
<dbReference type="FunFam" id="3.40.640.10:FF:000011">
    <property type="entry name" value="Ornithine aminotransferase"/>
    <property type="match status" value="1"/>
</dbReference>
<accession>A0A5J6DV78</accession>
<dbReference type="InterPro" id="IPR015421">
    <property type="entry name" value="PyrdxlP-dep_Trfase_major"/>
</dbReference>
<dbReference type="EC" id="2.6.1.13" evidence="4 12"/>
<evidence type="ECO:0000256" key="2">
    <source>
        <dbReference type="ARBA" id="ARBA00004998"/>
    </source>
</evidence>
<evidence type="ECO:0000256" key="6">
    <source>
        <dbReference type="ARBA" id="ARBA00022679"/>
    </source>
</evidence>
<comment type="catalytic activity">
    <reaction evidence="8 12">
        <text>a 2-oxocarboxylate + L-ornithine = L-glutamate 5-semialdehyde + an L-alpha-amino acid</text>
        <dbReference type="Rhea" id="RHEA:13877"/>
        <dbReference type="ChEBI" id="CHEBI:35179"/>
        <dbReference type="ChEBI" id="CHEBI:46911"/>
        <dbReference type="ChEBI" id="CHEBI:58066"/>
        <dbReference type="ChEBI" id="CHEBI:59869"/>
        <dbReference type="EC" id="2.6.1.13"/>
    </reaction>
</comment>
<dbReference type="Pfam" id="PF00202">
    <property type="entry name" value="Aminotran_3"/>
    <property type="match status" value="1"/>
</dbReference>
<organism evidence="13">
    <name type="scientific">Philasterides dicentrarchi</name>
    <dbReference type="NCBI Taxonomy" id="282688"/>
    <lineage>
        <taxon>Eukaryota</taxon>
        <taxon>Sar</taxon>
        <taxon>Alveolata</taxon>
        <taxon>Ciliophora</taxon>
        <taxon>Intramacronucleata</taxon>
        <taxon>Oligohymenophorea</taxon>
        <taxon>Scuticociliatia</taxon>
        <taxon>Philasterida</taxon>
        <taxon>Philasteridae</taxon>
        <taxon>Philasterides</taxon>
    </lineage>
</organism>
<evidence type="ECO:0000256" key="7">
    <source>
        <dbReference type="ARBA" id="ARBA00022898"/>
    </source>
</evidence>
<dbReference type="GO" id="GO:0019544">
    <property type="term" value="P:L-arginine catabolic process to L-glutamate"/>
    <property type="evidence" value="ECO:0007669"/>
    <property type="project" value="TreeGrafter"/>
</dbReference>
<comment type="pathway">
    <text evidence="2 12">Amino-acid biosynthesis; L-proline biosynthesis; L-glutamate 5-semialdehyde from L-ornithine: step 1/1.</text>
</comment>
<proteinExistence type="evidence at transcript level"/>